<reference evidence="2" key="1">
    <citation type="submission" date="2020-03" db="EMBL/GenBank/DDBJ databases">
        <authorList>
            <person name="Weist P."/>
        </authorList>
    </citation>
    <scope>NUCLEOTIDE SEQUENCE</scope>
</reference>
<proteinExistence type="predicted"/>
<organism evidence="2 3">
    <name type="scientific">Pleuronectes platessa</name>
    <name type="common">European plaice</name>
    <dbReference type="NCBI Taxonomy" id="8262"/>
    <lineage>
        <taxon>Eukaryota</taxon>
        <taxon>Metazoa</taxon>
        <taxon>Chordata</taxon>
        <taxon>Craniata</taxon>
        <taxon>Vertebrata</taxon>
        <taxon>Euteleostomi</taxon>
        <taxon>Actinopterygii</taxon>
        <taxon>Neopterygii</taxon>
        <taxon>Teleostei</taxon>
        <taxon>Neoteleostei</taxon>
        <taxon>Acanthomorphata</taxon>
        <taxon>Carangaria</taxon>
        <taxon>Pleuronectiformes</taxon>
        <taxon>Pleuronectoidei</taxon>
        <taxon>Pleuronectidae</taxon>
        <taxon>Pleuronectes</taxon>
    </lineage>
</organism>
<feature type="region of interest" description="Disordered" evidence="1">
    <location>
        <begin position="185"/>
        <end position="207"/>
    </location>
</feature>
<dbReference type="EMBL" id="CADEAL010001752">
    <property type="protein sequence ID" value="CAB1435250.1"/>
    <property type="molecule type" value="Genomic_DNA"/>
</dbReference>
<feature type="region of interest" description="Disordered" evidence="1">
    <location>
        <begin position="110"/>
        <end position="131"/>
    </location>
</feature>
<keyword evidence="3" id="KW-1185">Reference proteome</keyword>
<evidence type="ECO:0000256" key="1">
    <source>
        <dbReference type="SAM" id="MobiDB-lite"/>
    </source>
</evidence>
<evidence type="ECO:0000313" key="3">
    <source>
        <dbReference type="Proteomes" id="UP001153269"/>
    </source>
</evidence>
<gene>
    <name evidence="2" type="ORF">PLEPLA_LOCUS23344</name>
</gene>
<comment type="caution">
    <text evidence="2">The sequence shown here is derived from an EMBL/GenBank/DDBJ whole genome shotgun (WGS) entry which is preliminary data.</text>
</comment>
<dbReference type="AlphaFoldDB" id="A0A9N7YRX6"/>
<evidence type="ECO:0000313" key="2">
    <source>
        <dbReference type="EMBL" id="CAB1435250.1"/>
    </source>
</evidence>
<feature type="region of interest" description="Disordered" evidence="1">
    <location>
        <begin position="16"/>
        <end position="50"/>
    </location>
</feature>
<name>A0A9N7YRX6_PLEPL</name>
<feature type="compositionally biased region" description="Low complexity" evidence="1">
    <location>
        <begin position="31"/>
        <end position="42"/>
    </location>
</feature>
<dbReference type="Proteomes" id="UP001153269">
    <property type="component" value="Unassembled WGS sequence"/>
</dbReference>
<accession>A0A9N7YRX6</accession>
<sequence>MLQRSHVCSRIQQIKISPGVPPPAGNQWGGETDTSETSTPSTLKRGGHQQLRPHVPLRGLSVIFVFVALMTNQRFSRCLFAFALLSSTNLRNKMRTSWRPEKVTLCSHPQAAPSTVGLRQSGESPGDREAQTVTDVCPHSFGSVYTETDRETATGVSSRRHETFTHIPGQAPGLQLATLLPAVQTNKASRRRPPGPCQAKPGQTAHL</sequence>
<protein>
    <submittedName>
        <fullName evidence="2">Uncharacterized protein</fullName>
    </submittedName>
</protein>